<dbReference type="Proteomes" id="UP000638981">
    <property type="component" value="Unassembled WGS sequence"/>
</dbReference>
<organism evidence="1 2">
    <name type="scientific">Neogemmobacter tilapiae</name>
    <dbReference type="NCBI Taxonomy" id="875041"/>
    <lineage>
        <taxon>Bacteria</taxon>
        <taxon>Pseudomonadati</taxon>
        <taxon>Pseudomonadota</taxon>
        <taxon>Alphaproteobacteria</taxon>
        <taxon>Rhodobacterales</taxon>
        <taxon>Paracoccaceae</taxon>
        <taxon>Neogemmobacter</taxon>
    </lineage>
</organism>
<dbReference type="AlphaFoldDB" id="A0A918TGC8"/>
<dbReference type="EMBL" id="BMYJ01000001">
    <property type="protein sequence ID" value="GHC45582.1"/>
    <property type="molecule type" value="Genomic_DNA"/>
</dbReference>
<comment type="caution">
    <text evidence="1">The sequence shown here is derived from an EMBL/GenBank/DDBJ whole genome shotgun (WGS) entry which is preliminary data.</text>
</comment>
<name>A0A918TGC8_9RHOB</name>
<gene>
    <name evidence="1" type="ORF">GCM10007315_03810</name>
</gene>
<sequence length="116" mass="12709">MADFDAHFESGWGLPERPDDDDLEACRLTIPPSAAQITRHLSALEWPATYLVAHGHSGSAQMLGLWATCKAYRRPFDRACEARSIGRSAAYALRDRGLSLISQGLARELVMPSPGQ</sequence>
<reference evidence="1" key="2">
    <citation type="submission" date="2020-09" db="EMBL/GenBank/DDBJ databases">
        <authorList>
            <person name="Sun Q."/>
            <person name="Kim S."/>
        </authorList>
    </citation>
    <scope>NUCLEOTIDE SEQUENCE</scope>
    <source>
        <strain evidence="1">KCTC 23310</strain>
    </source>
</reference>
<proteinExistence type="predicted"/>
<evidence type="ECO:0000313" key="1">
    <source>
        <dbReference type="EMBL" id="GHC45582.1"/>
    </source>
</evidence>
<keyword evidence="2" id="KW-1185">Reference proteome</keyword>
<reference evidence="1" key="1">
    <citation type="journal article" date="2014" name="Int. J. Syst. Evol. Microbiol.">
        <title>Complete genome sequence of Corynebacterium casei LMG S-19264T (=DSM 44701T), isolated from a smear-ripened cheese.</title>
        <authorList>
            <consortium name="US DOE Joint Genome Institute (JGI-PGF)"/>
            <person name="Walter F."/>
            <person name="Albersmeier A."/>
            <person name="Kalinowski J."/>
            <person name="Ruckert C."/>
        </authorList>
    </citation>
    <scope>NUCLEOTIDE SEQUENCE</scope>
    <source>
        <strain evidence="1">KCTC 23310</strain>
    </source>
</reference>
<evidence type="ECO:0000313" key="2">
    <source>
        <dbReference type="Proteomes" id="UP000638981"/>
    </source>
</evidence>
<accession>A0A918TGC8</accession>
<protein>
    <submittedName>
        <fullName evidence="1">Uncharacterized protein</fullName>
    </submittedName>
</protein>